<feature type="region of interest" description="Disordered" evidence="1">
    <location>
        <begin position="207"/>
        <end position="265"/>
    </location>
</feature>
<protein>
    <submittedName>
        <fullName evidence="2">Uncharacterized protein</fullName>
    </submittedName>
</protein>
<reference evidence="2" key="1">
    <citation type="journal article" date="2020" name="Stud. Mycol.">
        <title>101 Dothideomycetes genomes: a test case for predicting lifestyles and emergence of pathogens.</title>
        <authorList>
            <person name="Haridas S."/>
            <person name="Albert R."/>
            <person name="Binder M."/>
            <person name="Bloem J."/>
            <person name="Labutti K."/>
            <person name="Salamov A."/>
            <person name="Andreopoulos B."/>
            <person name="Baker S."/>
            <person name="Barry K."/>
            <person name="Bills G."/>
            <person name="Bluhm B."/>
            <person name="Cannon C."/>
            <person name="Castanera R."/>
            <person name="Culley D."/>
            <person name="Daum C."/>
            <person name="Ezra D."/>
            <person name="Gonzalez J."/>
            <person name="Henrissat B."/>
            <person name="Kuo A."/>
            <person name="Liang C."/>
            <person name="Lipzen A."/>
            <person name="Lutzoni F."/>
            <person name="Magnuson J."/>
            <person name="Mondo S."/>
            <person name="Nolan M."/>
            <person name="Ohm R."/>
            <person name="Pangilinan J."/>
            <person name="Park H.-J."/>
            <person name="Ramirez L."/>
            <person name="Alfaro M."/>
            <person name="Sun H."/>
            <person name="Tritt A."/>
            <person name="Yoshinaga Y."/>
            <person name="Zwiers L.-H."/>
            <person name="Turgeon B."/>
            <person name="Goodwin S."/>
            <person name="Spatafora J."/>
            <person name="Crous P."/>
            <person name="Grigoriev I."/>
        </authorList>
    </citation>
    <scope>NUCLEOTIDE SEQUENCE</scope>
    <source>
        <strain evidence="2">CBS 207.26</strain>
    </source>
</reference>
<name>A0A6A6DXE1_9PEZI</name>
<evidence type="ECO:0000313" key="2">
    <source>
        <dbReference type="EMBL" id="KAF2183693.1"/>
    </source>
</evidence>
<dbReference type="Proteomes" id="UP000800200">
    <property type="component" value="Unassembled WGS sequence"/>
</dbReference>
<accession>A0A6A6DXE1</accession>
<sequence length="336" mass="37288">MWGTEKIQELVLSSAVLETMQYWLKKFFANKDFLANASRIRRVDVYNQATAQFYAGGWELYKNVVKEEGSTANEPKSTDAMWKECKNENPSAEMSHGRVQFSVIKEIVIRSMKPNSMVTAKLYFPDFGNNYITTHCQCTFNFLRHAYEDMRASPIGQFAQIFLDVNEIELPAPDLASNTNAPPFLHGKKSVPKKGKIVTANSLLNHPSRLLGAAPNPPATKHELRSPGTSPERKRFASTPSANIQGMEKPGDNSKITNSSPVPSRVQGRYEFSLGSSTDLSLVVRSSKMELRNLLNDDVDFSPSVRGPGSNRIAGHVHSPYVFSLPPGLPVLIADI</sequence>
<evidence type="ECO:0000256" key="1">
    <source>
        <dbReference type="SAM" id="MobiDB-lite"/>
    </source>
</evidence>
<dbReference type="EMBL" id="ML994641">
    <property type="protein sequence ID" value="KAF2183693.1"/>
    <property type="molecule type" value="Genomic_DNA"/>
</dbReference>
<organism evidence="2 3">
    <name type="scientific">Zopfia rhizophila CBS 207.26</name>
    <dbReference type="NCBI Taxonomy" id="1314779"/>
    <lineage>
        <taxon>Eukaryota</taxon>
        <taxon>Fungi</taxon>
        <taxon>Dikarya</taxon>
        <taxon>Ascomycota</taxon>
        <taxon>Pezizomycotina</taxon>
        <taxon>Dothideomycetes</taxon>
        <taxon>Dothideomycetes incertae sedis</taxon>
        <taxon>Zopfiaceae</taxon>
        <taxon>Zopfia</taxon>
    </lineage>
</organism>
<keyword evidence="3" id="KW-1185">Reference proteome</keyword>
<proteinExistence type="predicted"/>
<evidence type="ECO:0000313" key="3">
    <source>
        <dbReference type="Proteomes" id="UP000800200"/>
    </source>
</evidence>
<gene>
    <name evidence="2" type="ORF">K469DRAFT_710497</name>
</gene>
<dbReference type="AlphaFoldDB" id="A0A6A6DXE1"/>
<feature type="compositionally biased region" description="Basic and acidic residues" evidence="1">
    <location>
        <begin position="220"/>
        <end position="235"/>
    </location>
</feature>